<dbReference type="OrthoDB" id="565050at2"/>
<dbReference type="AlphaFoldDB" id="A0A917AI96"/>
<accession>A0A917AI96</accession>
<sequence>MSLGQLVLRYSVFAMVATVMNLGTQRISLATYDGAFALAVAIFFGTGVGLVVKYLLDKYFIFADLRGGAATHGKQFGLYTLMGVATTAIFWGMEYGFWAIWQTDPMRELGAIIGLAIGYVTKYQLDKRYVFTDSALAKGVA</sequence>
<feature type="transmembrane region" description="Helical" evidence="5">
    <location>
        <begin position="6"/>
        <end position="23"/>
    </location>
</feature>
<reference evidence="7" key="1">
    <citation type="journal article" date="2014" name="Int. J. Syst. Evol. Microbiol.">
        <title>Complete genome sequence of Corynebacterium casei LMG S-19264T (=DSM 44701T), isolated from a smear-ripened cheese.</title>
        <authorList>
            <consortium name="US DOE Joint Genome Institute (JGI-PGF)"/>
            <person name="Walter F."/>
            <person name="Albersmeier A."/>
            <person name="Kalinowski J."/>
            <person name="Ruckert C."/>
        </authorList>
    </citation>
    <scope>NUCLEOTIDE SEQUENCE</scope>
    <source>
        <strain evidence="7">CGMCC 1.16012</strain>
    </source>
</reference>
<evidence type="ECO:0000259" key="6">
    <source>
        <dbReference type="Pfam" id="PF04138"/>
    </source>
</evidence>
<keyword evidence="2 5" id="KW-0812">Transmembrane</keyword>
<gene>
    <name evidence="7" type="ORF">GCM10011517_23360</name>
</gene>
<evidence type="ECO:0000313" key="7">
    <source>
        <dbReference type="EMBL" id="GGE55053.1"/>
    </source>
</evidence>
<dbReference type="RefSeq" id="WP_095594247.1">
    <property type="nucleotide sequence ID" value="NZ_BMKN01000002.1"/>
</dbReference>
<dbReference type="GO" id="GO:0000271">
    <property type="term" value="P:polysaccharide biosynthetic process"/>
    <property type="evidence" value="ECO:0007669"/>
    <property type="project" value="InterPro"/>
</dbReference>
<comment type="caution">
    <text evidence="7">The sequence shown here is derived from an EMBL/GenBank/DDBJ whole genome shotgun (WGS) entry which is preliminary data.</text>
</comment>
<feature type="transmembrane region" description="Helical" evidence="5">
    <location>
        <begin position="35"/>
        <end position="56"/>
    </location>
</feature>
<reference evidence="7" key="2">
    <citation type="submission" date="2020-09" db="EMBL/GenBank/DDBJ databases">
        <authorList>
            <person name="Sun Q."/>
            <person name="Zhou Y."/>
        </authorList>
    </citation>
    <scope>NUCLEOTIDE SEQUENCE</scope>
    <source>
        <strain evidence="7">CGMCC 1.16012</strain>
    </source>
</reference>
<proteinExistence type="predicted"/>
<evidence type="ECO:0000256" key="3">
    <source>
        <dbReference type="ARBA" id="ARBA00022989"/>
    </source>
</evidence>
<dbReference type="Proteomes" id="UP000606730">
    <property type="component" value="Unassembled WGS sequence"/>
</dbReference>
<keyword evidence="8" id="KW-1185">Reference proteome</keyword>
<organism evidence="7 8">
    <name type="scientific">Actibacterium pelagium</name>
    <dbReference type="NCBI Taxonomy" id="2029103"/>
    <lineage>
        <taxon>Bacteria</taxon>
        <taxon>Pseudomonadati</taxon>
        <taxon>Pseudomonadota</taxon>
        <taxon>Alphaproteobacteria</taxon>
        <taxon>Rhodobacterales</taxon>
        <taxon>Roseobacteraceae</taxon>
        <taxon>Actibacterium</taxon>
    </lineage>
</organism>
<dbReference type="Pfam" id="PF04138">
    <property type="entry name" value="GtrA_DPMS_TM"/>
    <property type="match status" value="1"/>
</dbReference>
<dbReference type="NCBIfam" id="NF037976">
    <property type="entry name" value="gtrA_1"/>
    <property type="match status" value="1"/>
</dbReference>
<dbReference type="InterPro" id="IPR007267">
    <property type="entry name" value="GtrA_DPMS_TM"/>
</dbReference>
<protein>
    <recommendedName>
        <fullName evidence="6">GtrA/DPMS transmembrane domain-containing protein</fullName>
    </recommendedName>
</protein>
<evidence type="ECO:0000256" key="2">
    <source>
        <dbReference type="ARBA" id="ARBA00022692"/>
    </source>
</evidence>
<name>A0A917AI96_9RHOB</name>
<feature type="transmembrane region" description="Helical" evidence="5">
    <location>
        <begin position="76"/>
        <end position="101"/>
    </location>
</feature>
<comment type="subcellular location">
    <subcellularLocation>
        <location evidence="1">Membrane</location>
        <topology evidence="1">Multi-pass membrane protein</topology>
    </subcellularLocation>
</comment>
<dbReference type="EMBL" id="BMKN01000002">
    <property type="protein sequence ID" value="GGE55053.1"/>
    <property type="molecule type" value="Genomic_DNA"/>
</dbReference>
<keyword evidence="4 5" id="KW-0472">Membrane</keyword>
<dbReference type="GO" id="GO:0016020">
    <property type="term" value="C:membrane"/>
    <property type="evidence" value="ECO:0007669"/>
    <property type="project" value="UniProtKB-SubCell"/>
</dbReference>
<feature type="domain" description="GtrA/DPMS transmembrane" evidence="6">
    <location>
        <begin position="9"/>
        <end position="131"/>
    </location>
</feature>
<evidence type="ECO:0000313" key="8">
    <source>
        <dbReference type="Proteomes" id="UP000606730"/>
    </source>
</evidence>
<keyword evidence="3 5" id="KW-1133">Transmembrane helix</keyword>
<evidence type="ECO:0000256" key="4">
    <source>
        <dbReference type="ARBA" id="ARBA00023136"/>
    </source>
</evidence>
<evidence type="ECO:0000256" key="1">
    <source>
        <dbReference type="ARBA" id="ARBA00004141"/>
    </source>
</evidence>
<evidence type="ECO:0000256" key="5">
    <source>
        <dbReference type="SAM" id="Phobius"/>
    </source>
</evidence>